<dbReference type="STRING" id="1123010.SAMN02745724_04296"/>
<evidence type="ECO:0000256" key="5">
    <source>
        <dbReference type="ARBA" id="ARBA00023136"/>
    </source>
</evidence>
<dbReference type="InterPro" id="IPR002994">
    <property type="entry name" value="Surf1/Shy1"/>
</dbReference>
<dbReference type="AlphaFoldDB" id="A0A1I1RP90"/>
<evidence type="ECO:0000256" key="1">
    <source>
        <dbReference type="ARBA" id="ARBA00004370"/>
    </source>
</evidence>
<sequence>MLISLRNKQYYFSVISLIVVIMVVCLCFVLANWQLQRADNKQKRLNYLNEMQRHGVLGWSDLKSFPSDFNKTGLQLEISGTIQTSRYWLLDNRTLNGRPGYDVIAAFTPTKSQQALLVNFGWVAQGLNRNQLPDIKLPDHQVSILVQLKQGELAGFYLKGAEQATQGWPKLIQFINLKMQENQSAHSFVNFMAYATQNYGFAKPHYNSVVMPPEKHQAYALQWLLIGFSALCVFIFATKTAQKNKQYNHNSELLFTQIDNGKKNDK</sequence>
<accession>A0A1I1RP90</accession>
<dbReference type="PANTHER" id="PTHR23427">
    <property type="entry name" value="SURFEIT LOCUS PROTEIN"/>
    <property type="match status" value="1"/>
</dbReference>
<feature type="transmembrane region" description="Helical" evidence="6">
    <location>
        <begin position="219"/>
        <end position="237"/>
    </location>
</feature>
<evidence type="ECO:0000256" key="4">
    <source>
        <dbReference type="ARBA" id="ARBA00022989"/>
    </source>
</evidence>
<dbReference type="Pfam" id="PF02104">
    <property type="entry name" value="SURF1"/>
    <property type="match status" value="1"/>
</dbReference>
<dbReference type="PANTHER" id="PTHR23427:SF2">
    <property type="entry name" value="SURFEIT LOCUS PROTEIN 1"/>
    <property type="match status" value="1"/>
</dbReference>
<reference evidence="7 8" key="1">
    <citation type="submission" date="2016-10" db="EMBL/GenBank/DDBJ databases">
        <authorList>
            <person name="de Groot N.N."/>
        </authorList>
    </citation>
    <scope>NUCLEOTIDE SEQUENCE [LARGE SCALE GENOMIC DNA]</scope>
    <source>
        <strain evidence="7 8">DSM 6059</strain>
    </source>
</reference>
<dbReference type="InterPro" id="IPR045214">
    <property type="entry name" value="Surf1/Surf4"/>
</dbReference>
<feature type="transmembrane region" description="Helical" evidence="6">
    <location>
        <begin position="12"/>
        <end position="33"/>
    </location>
</feature>
<evidence type="ECO:0000313" key="8">
    <source>
        <dbReference type="Proteomes" id="UP000198862"/>
    </source>
</evidence>
<dbReference type="RefSeq" id="WP_091989560.1">
    <property type="nucleotide sequence ID" value="NZ_FOLO01000051.1"/>
</dbReference>
<evidence type="ECO:0000256" key="6">
    <source>
        <dbReference type="RuleBase" id="RU363076"/>
    </source>
</evidence>
<keyword evidence="6" id="KW-1003">Cell membrane</keyword>
<dbReference type="EMBL" id="FOLO01000051">
    <property type="protein sequence ID" value="SFD36131.1"/>
    <property type="molecule type" value="Genomic_DNA"/>
</dbReference>
<comment type="subcellular location">
    <subcellularLocation>
        <location evidence="6">Cell membrane</location>
        <topology evidence="6">Multi-pass membrane protein</topology>
    </subcellularLocation>
    <subcellularLocation>
        <location evidence="1">Membrane</location>
    </subcellularLocation>
</comment>
<gene>
    <name evidence="7" type="ORF">SAMN02745724_04296</name>
</gene>
<dbReference type="PROSITE" id="PS50895">
    <property type="entry name" value="SURF1"/>
    <property type="match status" value="1"/>
</dbReference>
<keyword evidence="5 6" id="KW-0472">Membrane</keyword>
<comment type="similarity">
    <text evidence="2 6">Belongs to the SURF1 family.</text>
</comment>
<name>A0A1I1RP90_9GAMM</name>
<organism evidence="7 8">
    <name type="scientific">Pseudoalteromonas denitrificans DSM 6059</name>
    <dbReference type="NCBI Taxonomy" id="1123010"/>
    <lineage>
        <taxon>Bacteria</taxon>
        <taxon>Pseudomonadati</taxon>
        <taxon>Pseudomonadota</taxon>
        <taxon>Gammaproteobacteria</taxon>
        <taxon>Alteromonadales</taxon>
        <taxon>Pseudoalteromonadaceae</taxon>
        <taxon>Pseudoalteromonas</taxon>
    </lineage>
</organism>
<evidence type="ECO:0000256" key="3">
    <source>
        <dbReference type="ARBA" id="ARBA00022692"/>
    </source>
</evidence>
<protein>
    <recommendedName>
        <fullName evidence="6">SURF1-like protein</fullName>
    </recommendedName>
</protein>
<dbReference type="CDD" id="cd06662">
    <property type="entry name" value="SURF1"/>
    <property type="match status" value="1"/>
</dbReference>
<evidence type="ECO:0000256" key="2">
    <source>
        <dbReference type="ARBA" id="ARBA00007165"/>
    </source>
</evidence>
<evidence type="ECO:0000313" key="7">
    <source>
        <dbReference type="EMBL" id="SFD36131.1"/>
    </source>
</evidence>
<keyword evidence="8" id="KW-1185">Reference proteome</keyword>
<keyword evidence="4 6" id="KW-1133">Transmembrane helix</keyword>
<keyword evidence="3 6" id="KW-0812">Transmembrane</keyword>
<dbReference type="GO" id="GO:0005886">
    <property type="term" value="C:plasma membrane"/>
    <property type="evidence" value="ECO:0007669"/>
    <property type="project" value="UniProtKB-SubCell"/>
</dbReference>
<dbReference type="OrthoDB" id="9789940at2"/>
<dbReference type="Proteomes" id="UP000198862">
    <property type="component" value="Unassembled WGS sequence"/>
</dbReference>
<proteinExistence type="inferred from homology"/>